<evidence type="ECO:0000259" key="1">
    <source>
        <dbReference type="PROSITE" id="PS51186"/>
    </source>
</evidence>
<dbReference type="EC" id="2.3.1.-" evidence="2"/>
<dbReference type="InterPro" id="IPR041496">
    <property type="entry name" value="YitH/HolE_GNAT"/>
</dbReference>
<dbReference type="EMBL" id="JBBKZV010000035">
    <property type="protein sequence ID" value="MEJ8826506.1"/>
    <property type="molecule type" value="Genomic_DNA"/>
</dbReference>
<dbReference type="PROSITE" id="PS51186">
    <property type="entry name" value="GNAT"/>
    <property type="match status" value="1"/>
</dbReference>
<dbReference type="RefSeq" id="WP_340367542.1">
    <property type="nucleotide sequence ID" value="NZ_JBBKZV010000035.1"/>
</dbReference>
<dbReference type="InterPro" id="IPR016181">
    <property type="entry name" value="Acyl_CoA_acyltransferase"/>
</dbReference>
<dbReference type="SUPFAM" id="SSF55729">
    <property type="entry name" value="Acyl-CoA N-acyltransferases (Nat)"/>
    <property type="match status" value="1"/>
</dbReference>
<dbReference type="InterPro" id="IPR000182">
    <property type="entry name" value="GNAT_dom"/>
</dbReference>
<dbReference type="PANTHER" id="PTHR47237">
    <property type="entry name" value="SLL0310 PROTEIN"/>
    <property type="match status" value="1"/>
</dbReference>
<dbReference type="Proteomes" id="UP001363010">
    <property type="component" value="Unassembled WGS sequence"/>
</dbReference>
<reference evidence="2 3" key="1">
    <citation type="submission" date="2024-03" db="EMBL/GenBank/DDBJ databases">
        <title>Novel species of the genus Variovorax.</title>
        <authorList>
            <person name="Liu Q."/>
            <person name="Xin Y.-H."/>
        </authorList>
    </citation>
    <scope>NUCLEOTIDE SEQUENCE [LARGE SCALE GENOMIC DNA]</scope>
    <source>
        <strain evidence="2 3">KACC 18501</strain>
    </source>
</reference>
<comment type="caution">
    <text evidence="2">The sequence shown here is derived from an EMBL/GenBank/DDBJ whole genome shotgun (WGS) entry which is preliminary data.</text>
</comment>
<keyword evidence="2" id="KW-0012">Acyltransferase</keyword>
<dbReference type="GO" id="GO:0016746">
    <property type="term" value="F:acyltransferase activity"/>
    <property type="evidence" value="ECO:0007669"/>
    <property type="project" value="UniProtKB-KW"/>
</dbReference>
<sequence>MDLHIRTLRPPEMRLAIDFAALEGWNPGLHDGACFLAADPEGFLIGECDGKPVGCIAAVRYEEHFGFIGFYVVAPPWRGKGFGLQLWQAGMARLEGRVVGLDGVPAQQDNYRRSGFTLAWQNARFAGVARPAGQAVAGQIVPLAGVNFELLRTDDRRVFPAARDAFLRAWISMPDACGVAWMERRRLAGWGLIRRCREGHKIGPLLAESREVAKALYLALCRSVPVGDTVYLDVPLRNADAVTLATSLGMQRVFETARMYAGATPACEIDRVYGITSFELG</sequence>
<evidence type="ECO:0000313" key="2">
    <source>
        <dbReference type="EMBL" id="MEJ8826506.1"/>
    </source>
</evidence>
<dbReference type="InterPro" id="IPR052729">
    <property type="entry name" value="Acyl/Acetyltrans_Enzymes"/>
</dbReference>
<feature type="domain" description="N-acetyltransferase" evidence="1">
    <location>
        <begin position="3"/>
        <end position="137"/>
    </location>
</feature>
<dbReference type="Gene3D" id="3.40.630.30">
    <property type="match status" value="1"/>
</dbReference>
<keyword evidence="3" id="KW-1185">Reference proteome</keyword>
<name>A0ABU8WB31_9BURK</name>
<protein>
    <submittedName>
        <fullName evidence="2">GNAT family N-acetyltransferase</fullName>
        <ecNumber evidence="2">2.3.1.-</ecNumber>
    </submittedName>
</protein>
<dbReference type="Pfam" id="PF18014">
    <property type="entry name" value="Acetyltransf_18"/>
    <property type="match status" value="1"/>
</dbReference>
<accession>A0ABU8WB31</accession>
<proteinExistence type="predicted"/>
<evidence type="ECO:0000313" key="3">
    <source>
        <dbReference type="Proteomes" id="UP001363010"/>
    </source>
</evidence>
<organism evidence="2 3">
    <name type="scientific">Variovorax humicola</name>
    <dbReference type="NCBI Taxonomy" id="1769758"/>
    <lineage>
        <taxon>Bacteria</taxon>
        <taxon>Pseudomonadati</taxon>
        <taxon>Pseudomonadota</taxon>
        <taxon>Betaproteobacteria</taxon>
        <taxon>Burkholderiales</taxon>
        <taxon>Comamonadaceae</taxon>
        <taxon>Variovorax</taxon>
    </lineage>
</organism>
<keyword evidence="2" id="KW-0808">Transferase</keyword>
<dbReference type="PANTHER" id="PTHR47237:SF1">
    <property type="entry name" value="SLL0310 PROTEIN"/>
    <property type="match status" value="1"/>
</dbReference>
<dbReference type="Pfam" id="PF00583">
    <property type="entry name" value="Acetyltransf_1"/>
    <property type="match status" value="1"/>
</dbReference>
<dbReference type="CDD" id="cd04301">
    <property type="entry name" value="NAT_SF"/>
    <property type="match status" value="1"/>
</dbReference>
<dbReference type="Gene3D" id="3.40.630.90">
    <property type="match status" value="1"/>
</dbReference>
<gene>
    <name evidence="2" type="ORF">WKW80_31545</name>
</gene>